<dbReference type="OrthoDB" id="809632at2759"/>
<dbReference type="PANTHER" id="PTHR43205:SF19">
    <property type="entry name" value="ENOYL REDUCTASE (ER) DOMAIN-CONTAINING PROTEIN"/>
    <property type="match status" value="1"/>
</dbReference>
<dbReference type="InterPro" id="IPR011032">
    <property type="entry name" value="GroES-like_sf"/>
</dbReference>
<dbReference type="SMART" id="SM00829">
    <property type="entry name" value="PKS_ER"/>
    <property type="match status" value="1"/>
</dbReference>
<comment type="caution">
    <text evidence="3">The sequence shown here is derived from an EMBL/GenBank/DDBJ whole genome shotgun (WGS) entry which is preliminary data.</text>
</comment>
<dbReference type="SUPFAM" id="SSF50129">
    <property type="entry name" value="GroES-like"/>
    <property type="match status" value="1"/>
</dbReference>
<dbReference type="Gene3D" id="3.90.180.10">
    <property type="entry name" value="Medium-chain alcohol dehydrogenases, catalytic domain"/>
    <property type="match status" value="1"/>
</dbReference>
<dbReference type="InterPro" id="IPR020843">
    <property type="entry name" value="ER"/>
</dbReference>
<dbReference type="Pfam" id="PF00107">
    <property type="entry name" value="ADH_zinc_N"/>
    <property type="match status" value="1"/>
</dbReference>
<name>A0A9W9K514_9EURO</name>
<dbReference type="Proteomes" id="UP001149165">
    <property type="component" value="Unassembled WGS sequence"/>
</dbReference>
<proteinExistence type="predicted"/>
<dbReference type="InterPro" id="IPR045010">
    <property type="entry name" value="MDR_fam"/>
</dbReference>
<dbReference type="Gene3D" id="3.40.50.720">
    <property type="entry name" value="NAD(P)-binding Rossmann-like Domain"/>
    <property type="match status" value="1"/>
</dbReference>
<evidence type="ECO:0000313" key="3">
    <source>
        <dbReference type="EMBL" id="KAJ5092851.1"/>
    </source>
</evidence>
<dbReference type="InterPro" id="IPR036291">
    <property type="entry name" value="NAD(P)-bd_dom_sf"/>
</dbReference>
<reference evidence="3" key="2">
    <citation type="journal article" date="2023" name="IMA Fungus">
        <title>Comparative genomic study of the Penicillium genus elucidates a diverse pangenome and 15 lateral gene transfer events.</title>
        <authorList>
            <person name="Petersen C."/>
            <person name="Sorensen T."/>
            <person name="Nielsen M.R."/>
            <person name="Sondergaard T.E."/>
            <person name="Sorensen J.L."/>
            <person name="Fitzpatrick D.A."/>
            <person name="Frisvad J.C."/>
            <person name="Nielsen K.L."/>
        </authorList>
    </citation>
    <scope>NUCLEOTIDE SEQUENCE</scope>
    <source>
        <strain evidence="3">IBT 30069</strain>
    </source>
</reference>
<evidence type="ECO:0000259" key="2">
    <source>
        <dbReference type="SMART" id="SM00829"/>
    </source>
</evidence>
<dbReference type="InterPro" id="IPR013149">
    <property type="entry name" value="ADH-like_C"/>
</dbReference>
<dbReference type="GO" id="GO:0016628">
    <property type="term" value="F:oxidoreductase activity, acting on the CH-CH group of donors, NAD or NADP as acceptor"/>
    <property type="evidence" value="ECO:0007669"/>
    <property type="project" value="InterPro"/>
</dbReference>
<keyword evidence="4" id="KW-1185">Reference proteome</keyword>
<reference evidence="3" key="1">
    <citation type="submission" date="2022-11" db="EMBL/GenBank/DDBJ databases">
        <authorList>
            <person name="Petersen C."/>
        </authorList>
    </citation>
    <scope>NUCLEOTIDE SEQUENCE</scope>
    <source>
        <strain evidence="3">IBT 30069</strain>
    </source>
</reference>
<dbReference type="Pfam" id="PF16884">
    <property type="entry name" value="ADH_N_2"/>
    <property type="match status" value="1"/>
</dbReference>
<gene>
    <name evidence="3" type="ORF">N7456_008712</name>
</gene>
<protein>
    <recommendedName>
        <fullName evidence="2">Enoyl reductase (ER) domain-containing protein</fullName>
    </recommendedName>
</protein>
<dbReference type="EMBL" id="JAPQKH010000006">
    <property type="protein sequence ID" value="KAJ5092851.1"/>
    <property type="molecule type" value="Genomic_DNA"/>
</dbReference>
<dbReference type="CDD" id="cd05288">
    <property type="entry name" value="PGDH"/>
    <property type="match status" value="1"/>
</dbReference>
<dbReference type="PANTHER" id="PTHR43205">
    <property type="entry name" value="PROSTAGLANDIN REDUCTASE"/>
    <property type="match status" value="1"/>
</dbReference>
<evidence type="ECO:0000313" key="4">
    <source>
        <dbReference type="Proteomes" id="UP001149165"/>
    </source>
</evidence>
<accession>A0A9W9K514</accession>
<organism evidence="3 4">
    <name type="scientific">Penicillium angulare</name>
    <dbReference type="NCBI Taxonomy" id="116970"/>
    <lineage>
        <taxon>Eukaryota</taxon>
        <taxon>Fungi</taxon>
        <taxon>Dikarya</taxon>
        <taxon>Ascomycota</taxon>
        <taxon>Pezizomycotina</taxon>
        <taxon>Eurotiomycetes</taxon>
        <taxon>Eurotiomycetidae</taxon>
        <taxon>Eurotiales</taxon>
        <taxon>Aspergillaceae</taxon>
        <taxon>Penicillium</taxon>
    </lineage>
</organism>
<evidence type="ECO:0000256" key="1">
    <source>
        <dbReference type="ARBA" id="ARBA00023002"/>
    </source>
</evidence>
<keyword evidence="1" id="KW-0560">Oxidoreductase</keyword>
<dbReference type="FunFam" id="3.40.50.720:FF:000121">
    <property type="entry name" value="Prostaglandin reductase 2"/>
    <property type="match status" value="1"/>
</dbReference>
<sequence>MSLPTKTQQWILNEKPYAEAVLEGENQTFKLVTTDIPALKDGEVLLKTVYLSNDPAQRGWISPYAIPGRLYMPPVEVGDVMKSMGIFRVVDSRSAAVEVGSLVNAVSGWTEYTVINAKDVVKITPQAGLPETHFLGALGLPGHTAYYGLTQIVKATSEDTVVVSGAAGAVGNIAIQIAKKMIGCKKVIGIAGTDEKCRWVEKLGADVCLNYKSASYKQDLEKETSDLVNVFFDNVAGEILDFMLTRMAKYGRVAACGAIANYNRDNDIIGIKNFYEVVYMRLQILGFINIDWFDHLPEVQALLADEWKKGKLVIGDENETVVDTSFKDIPRTWMLLFSGGNTGKLITKLQE</sequence>
<feature type="domain" description="Enoyl reductase (ER)" evidence="2">
    <location>
        <begin position="24"/>
        <end position="347"/>
    </location>
</feature>
<dbReference type="SUPFAM" id="SSF51735">
    <property type="entry name" value="NAD(P)-binding Rossmann-fold domains"/>
    <property type="match status" value="1"/>
</dbReference>
<dbReference type="InterPro" id="IPR041694">
    <property type="entry name" value="ADH_N_2"/>
</dbReference>
<dbReference type="AlphaFoldDB" id="A0A9W9K514"/>